<dbReference type="PRINTS" id="PR00180">
    <property type="entry name" value="CRETINALDHBP"/>
</dbReference>
<dbReference type="SUPFAM" id="SSF46938">
    <property type="entry name" value="CRAL/TRIO N-terminal domain"/>
    <property type="match status" value="1"/>
</dbReference>
<dbReference type="PROSITE" id="PS50191">
    <property type="entry name" value="CRAL_TRIO"/>
    <property type="match status" value="1"/>
</dbReference>
<proteinExistence type="predicted"/>
<evidence type="ECO:0000259" key="1">
    <source>
        <dbReference type="PROSITE" id="PS50191"/>
    </source>
</evidence>
<dbReference type="Proteomes" id="UP000695000">
    <property type="component" value="Unplaced"/>
</dbReference>
<name>A0ABM1NEF7_NICVS</name>
<keyword evidence="2" id="KW-1185">Reference proteome</keyword>
<dbReference type="GeneID" id="108568545"/>
<dbReference type="InterPro" id="IPR036273">
    <property type="entry name" value="CRAL/TRIO_N_dom_sf"/>
</dbReference>
<evidence type="ECO:0000313" key="3">
    <source>
        <dbReference type="RefSeq" id="XP_017785207.1"/>
    </source>
</evidence>
<dbReference type="SMART" id="SM00516">
    <property type="entry name" value="SEC14"/>
    <property type="match status" value="1"/>
</dbReference>
<dbReference type="CDD" id="cd00170">
    <property type="entry name" value="SEC14"/>
    <property type="match status" value="1"/>
</dbReference>
<reference evidence="3" key="1">
    <citation type="submission" date="2025-08" db="UniProtKB">
        <authorList>
            <consortium name="RefSeq"/>
        </authorList>
    </citation>
    <scope>IDENTIFICATION</scope>
    <source>
        <tissue evidence="3">Whole Larva</tissue>
    </source>
</reference>
<organism evidence="2 3">
    <name type="scientific">Nicrophorus vespilloides</name>
    <name type="common">Boreal carrion beetle</name>
    <dbReference type="NCBI Taxonomy" id="110193"/>
    <lineage>
        <taxon>Eukaryota</taxon>
        <taxon>Metazoa</taxon>
        <taxon>Ecdysozoa</taxon>
        <taxon>Arthropoda</taxon>
        <taxon>Hexapoda</taxon>
        <taxon>Insecta</taxon>
        <taxon>Pterygota</taxon>
        <taxon>Neoptera</taxon>
        <taxon>Endopterygota</taxon>
        <taxon>Coleoptera</taxon>
        <taxon>Polyphaga</taxon>
        <taxon>Staphyliniformia</taxon>
        <taxon>Silphidae</taxon>
        <taxon>Nicrophorinae</taxon>
        <taxon>Nicrophorus</taxon>
    </lineage>
</organism>
<dbReference type="InterPro" id="IPR001251">
    <property type="entry name" value="CRAL-TRIO_dom"/>
</dbReference>
<gene>
    <name evidence="3" type="primary">LOC108568545</name>
</gene>
<dbReference type="Pfam" id="PF00650">
    <property type="entry name" value="CRAL_TRIO"/>
    <property type="match status" value="1"/>
</dbReference>
<protein>
    <submittedName>
        <fullName evidence="3">Alpha-tocopherol transfer protein-like</fullName>
    </submittedName>
</protein>
<dbReference type="Gene3D" id="3.40.525.10">
    <property type="entry name" value="CRAL-TRIO lipid binding domain"/>
    <property type="match status" value="1"/>
</dbReference>
<dbReference type="InterPro" id="IPR036865">
    <property type="entry name" value="CRAL-TRIO_dom_sf"/>
</dbReference>
<feature type="domain" description="CRAL-TRIO" evidence="1">
    <location>
        <begin position="92"/>
        <end position="254"/>
    </location>
</feature>
<accession>A0ABM1NEF7</accession>
<evidence type="ECO:0000313" key="2">
    <source>
        <dbReference type="Proteomes" id="UP000695000"/>
    </source>
</evidence>
<dbReference type="SUPFAM" id="SSF52087">
    <property type="entry name" value="CRAL/TRIO domain"/>
    <property type="match status" value="1"/>
</dbReference>
<dbReference type="PANTHER" id="PTHR10174">
    <property type="entry name" value="ALPHA-TOCOPHEROL TRANSFER PROTEIN-RELATED"/>
    <property type="match status" value="1"/>
</dbReference>
<sequence length="307" mass="35001">MELVLEGPSEETFKKIQDQLGEVTERFEHNVKLLEEWMACQPHLPKNYDKRILPIFLRGSKHDMEKTKKKLESYFTVKAAIPALFSRRDPERKDILETIEYSDFVVMPKLTPEGYRVTISNLKTNDLSKFKIDILMARGALSACLRTAMETPISGDVLIYDASNISAAHAAIFLTPTVRKCIIDGPEAYPNRLRQIHVINAHPIIDKVVSIIKTLIKEKIRQRFYVHSKPEMLLNYIPSECLPNEYGGSGGKLENLSKMTHNFAVKNAGWLKEQESAKLIGPLPDKYRYDEDYGTGTEGSFRKLAID</sequence>
<dbReference type="PANTHER" id="PTHR10174:SF230">
    <property type="entry name" value="ALPHA-TOCOPHEROL TRANSFER PROTEIN-LIKE"/>
    <property type="match status" value="1"/>
</dbReference>
<dbReference type="RefSeq" id="XP_017785207.1">
    <property type="nucleotide sequence ID" value="XM_017929718.1"/>
</dbReference>